<sequence length="63" mass="7830">MIIVILLLIPHFYFSIKYYSKFNRFFRLKAAGRRKELRAKAEMILKKEKEEDRLRREINKTIR</sequence>
<name>U2GBX2_9BACT</name>
<proteinExistence type="predicted"/>
<accession>U2GBX2</accession>
<dbReference type="EMBL" id="ANNI01000008">
    <property type="protein sequence ID" value="ERJ25544.1"/>
    <property type="molecule type" value="Genomic_DNA"/>
</dbReference>
<protein>
    <submittedName>
        <fullName evidence="1">Uncharacterized protein</fullName>
    </submittedName>
</protein>
<evidence type="ECO:0000313" key="2">
    <source>
        <dbReference type="Proteomes" id="UP000016627"/>
    </source>
</evidence>
<reference evidence="1 2" key="1">
    <citation type="journal article" date="2013" name="BMC Genomics">
        <title>Comparative genomics of Campylobacter concisus isolates reveals genetic diversity and provides insights into disease association.</title>
        <authorList>
            <person name="Deshpande N.P."/>
            <person name="Kaakoush N.O."/>
            <person name="Wilkins M.R."/>
            <person name="Mitchell H.M."/>
        </authorList>
    </citation>
    <scope>NUCLEOTIDE SEQUENCE [LARGE SCALE GENOMIC DNA]</scope>
    <source>
        <strain evidence="1 2">ATCC 51562</strain>
    </source>
</reference>
<evidence type="ECO:0000313" key="1">
    <source>
        <dbReference type="EMBL" id="ERJ25544.1"/>
    </source>
</evidence>
<gene>
    <name evidence="1" type="ORF">ATCC51562_1462</name>
</gene>
<dbReference type="Proteomes" id="UP000016627">
    <property type="component" value="Unassembled WGS sequence"/>
</dbReference>
<organism evidence="1 2">
    <name type="scientific">Campylobacter concisus ATCC 51562</name>
    <dbReference type="NCBI Taxonomy" id="1242969"/>
    <lineage>
        <taxon>Bacteria</taxon>
        <taxon>Pseudomonadati</taxon>
        <taxon>Campylobacterota</taxon>
        <taxon>Epsilonproteobacteria</taxon>
        <taxon>Campylobacterales</taxon>
        <taxon>Campylobacteraceae</taxon>
        <taxon>Campylobacter</taxon>
    </lineage>
</organism>
<dbReference type="AlphaFoldDB" id="U2GBX2"/>
<dbReference type="PATRIC" id="fig|1242969.3.peg.1428"/>
<comment type="caution">
    <text evidence="1">The sequence shown here is derived from an EMBL/GenBank/DDBJ whole genome shotgun (WGS) entry which is preliminary data.</text>
</comment>